<feature type="transmembrane region" description="Helical" evidence="5">
    <location>
        <begin position="202"/>
        <end position="223"/>
    </location>
</feature>
<protein>
    <submittedName>
        <fullName evidence="7">ABC transporter permease</fullName>
    </submittedName>
</protein>
<evidence type="ECO:0000259" key="6">
    <source>
        <dbReference type="Pfam" id="PF12698"/>
    </source>
</evidence>
<feature type="transmembrane region" description="Helical" evidence="5">
    <location>
        <begin position="304"/>
        <end position="324"/>
    </location>
</feature>
<proteinExistence type="predicted"/>
<dbReference type="Pfam" id="PF12698">
    <property type="entry name" value="ABC2_membrane_3"/>
    <property type="match status" value="1"/>
</dbReference>
<accession>A0A8I0DTS6</accession>
<evidence type="ECO:0000256" key="3">
    <source>
        <dbReference type="ARBA" id="ARBA00022989"/>
    </source>
</evidence>
<feature type="domain" description="ABC-2 type transporter transmembrane" evidence="6">
    <location>
        <begin position="21"/>
        <end position="343"/>
    </location>
</feature>
<evidence type="ECO:0000256" key="1">
    <source>
        <dbReference type="ARBA" id="ARBA00004141"/>
    </source>
</evidence>
<evidence type="ECO:0000256" key="4">
    <source>
        <dbReference type="ARBA" id="ARBA00023136"/>
    </source>
</evidence>
<keyword evidence="3 5" id="KW-1133">Transmembrane helix</keyword>
<evidence type="ECO:0000313" key="7">
    <source>
        <dbReference type="EMBL" id="MBC5662724.1"/>
    </source>
</evidence>
<dbReference type="RefSeq" id="WP_182427457.1">
    <property type="nucleotide sequence ID" value="NZ_JACOOX010000004.1"/>
</dbReference>
<keyword evidence="8" id="KW-1185">Reference proteome</keyword>
<gene>
    <name evidence="7" type="ORF">H8S09_07450</name>
</gene>
<sequence>MLLRQYRILLKRTSKKFINLLLLLIIPFTAFYIKNLPVEEKSTVFICGYYMEESNSYLAQVEQELSGHQDCFTFEKCSSMEELKDQVASGRYDCGFAFDNGFSDAFIHDIKNCHIRLYTSPSSMFQTIFSETLFDRLLDAFSPAIAANYLASNSATKDFYRSSFQSYLENQYRNYMNSDSVFRLSVNNTGAYHGTTDSVDLFPVHAFTGFLLFLSSLVGLLVYLKDQDDHIYDRVSKRKRLRFCLTGILANITPVWLISVVTLYLYEQPEAILPFLLKMSGYVLLCLLFAFICLLIFRHYKPFVSALPVLVICTLIFSPIFLHLEDYAPILRYLSYLFPPTFF</sequence>
<evidence type="ECO:0000256" key="5">
    <source>
        <dbReference type="SAM" id="Phobius"/>
    </source>
</evidence>
<dbReference type="GO" id="GO:0016020">
    <property type="term" value="C:membrane"/>
    <property type="evidence" value="ECO:0007669"/>
    <property type="project" value="UniProtKB-SubCell"/>
</dbReference>
<name>A0A8I0DTS6_9FIRM</name>
<dbReference type="EMBL" id="JACOOX010000004">
    <property type="protein sequence ID" value="MBC5662724.1"/>
    <property type="molecule type" value="Genomic_DNA"/>
</dbReference>
<feature type="transmembrane region" description="Helical" evidence="5">
    <location>
        <begin position="243"/>
        <end position="266"/>
    </location>
</feature>
<organism evidence="7 8">
    <name type="scientific">Coprococcus hominis</name>
    <name type="common">ex Liu et al. 2022</name>
    <dbReference type="NCBI Taxonomy" id="2763039"/>
    <lineage>
        <taxon>Bacteria</taxon>
        <taxon>Bacillati</taxon>
        <taxon>Bacillota</taxon>
        <taxon>Clostridia</taxon>
        <taxon>Lachnospirales</taxon>
        <taxon>Lachnospiraceae</taxon>
        <taxon>Coprococcus</taxon>
    </lineage>
</organism>
<evidence type="ECO:0000256" key="2">
    <source>
        <dbReference type="ARBA" id="ARBA00022692"/>
    </source>
</evidence>
<dbReference type="AlphaFoldDB" id="A0A8I0DTS6"/>
<evidence type="ECO:0000313" key="8">
    <source>
        <dbReference type="Proteomes" id="UP000615234"/>
    </source>
</evidence>
<keyword evidence="4 5" id="KW-0472">Membrane</keyword>
<feature type="transmembrane region" description="Helical" evidence="5">
    <location>
        <begin position="16"/>
        <end position="33"/>
    </location>
</feature>
<comment type="subcellular location">
    <subcellularLocation>
        <location evidence="1">Membrane</location>
        <topology evidence="1">Multi-pass membrane protein</topology>
    </subcellularLocation>
</comment>
<dbReference type="Proteomes" id="UP000615234">
    <property type="component" value="Unassembled WGS sequence"/>
</dbReference>
<keyword evidence="2 5" id="KW-0812">Transmembrane</keyword>
<feature type="transmembrane region" description="Helical" evidence="5">
    <location>
        <begin position="272"/>
        <end position="297"/>
    </location>
</feature>
<reference evidence="7 8" key="1">
    <citation type="submission" date="2020-08" db="EMBL/GenBank/DDBJ databases">
        <title>Genome public.</title>
        <authorList>
            <person name="Liu C."/>
            <person name="Sun Q."/>
        </authorList>
    </citation>
    <scope>NUCLEOTIDE SEQUENCE [LARGE SCALE GENOMIC DNA]</scope>
    <source>
        <strain evidence="7 8">NSJ-10</strain>
    </source>
</reference>
<comment type="caution">
    <text evidence="7">The sequence shown here is derived from an EMBL/GenBank/DDBJ whole genome shotgun (WGS) entry which is preliminary data.</text>
</comment>
<dbReference type="InterPro" id="IPR013525">
    <property type="entry name" value="ABC2_TM"/>
</dbReference>
<dbReference type="GO" id="GO:0140359">
    <property type="term" value="F:ABC-type transporter activity"/>
    <property type="evidence" value="ECO:0007669"/>
    <property type="project" value="InterPro"/>
</dbReference>